<dbReference type="AlphaFoldDB" id="A0A2M6WA56"/>
<evidence type="ECO:0000313" key="3">
    <source>
        <dbReference type="EMBL" id="PIT89698.1"/>
    </source>
</evidence>
<feature type="transmembrane region" description="Helical" evidence="1">
    <location>
        <begin position="37"/>
        <end position="58"/>
    </location>
</feature>
<feature type="transmembrane region" description="Helical" evidence="1">
    <location>
        <begin position="7"/>
        <end position="25"/>
    </location>
</feature>
<dbReference type="NCBIfam" id="NF037970">
    <property type="entry name" value="vanZ_1"/>
    <property type="match status" value="1"/>
</dbReference>
<keyword evidence="1" id="KW-1133">Transmembrane helix</keyword>
<keyword evidence="1" id="KW-0472">Membrane</keyword>
<accession>A0A2M6WA56</accession>
<evidence type="ECO:0000313" key="4">
    <source>
        <dbReference type="Proteomes" id="UP000231464"/>
    </source>
</evidence>
<dbReference type="Pfam" id="PF04892">
    <property type="entry name" value="VanZ"/>
    <property type="match status" value="1"/>
</dbReference>
<keyword evidence="1" id="KW-0812">Transmembrane</keyword>
<organism evidence="3 4">
    <name type="scientific">Candidatus Kuenenbacteria bacterium CG10_big_fil_rev_8_21_14_0_10_36_11</name>
    <dbReference type="NCBI Taxonomy" id="1974618"/>
    <lineage>
        <taxon>Bacteria</taxon>
        <taxon>Candidatus Kueneniibacteriota</taxon>
    </lineage>
</organism>
<protein>
    <recommendedName>
        <fullName evidence="2">VanZ-like domain-containing protein</fullName>
    </recommendedName>
</protein>
<reference evidence="4" key="1">
    <citation type="submission" date="2017-09" db="EMBL/GenBank/DDBJ databases">
        <title>Depth-based differentiation of microbial function through sediment-hosted aquifers and enrichment of novel symbionts in the deep terrestrial subsurface.</title>
        <authorList>
            <person name="Probst A.J."/>
            <person name="Ladd B."/>
            <person name="Jarett J.K."/>
            <person name="Geller-Mcgrath D.E."/>
            <person name="Sieber C.M.K."/>
            <person name="Emerson J.B."/>
            <person name="Anantharaman K."/>
            <person name="Thomas B.C."/>
            <person name="Malmstrom R."/>
            <person name="Stieglmeier M."/>
            <person name="Klingl A."/>
            <person name="Woyke T."/>
            <person name="Ryan C.M."/>
            <person name="Banfield J.F."/>
        </authorList>
    </citation>
    <scope>NUCLEOTIDE SEQUENCE [LARGE SCALE GENOMIC DNA]</scope>
</reference>
<feature type="transmembrane region" description="Helical" evidence="1">
    <location>
        <begin position="65"/>
        <end position="84"/>
    </location>
</feature>
<comment type="caution">
    <text evidence="3">The sequence shown here is derived from an EMBL/GenBank/DDBJ whole genome shotgun (WGS) entry which is preliminary data.</text>
</comment>
<feature type="domain" description="VanZ-like" evidence="2">
    <location>
        <begin position="40"/>
        <end position="113"/>
    </location>
</feature>
<feature type="transmembrane region" description="Helical" evidence="1">
    <location>
        <begin position="96"/>
        <end position="113"/>
    </location>
</feature>
<proteinExistence type="predicted"/>
<gene>
    <name evidence="3" type="ORF">COU23_02335</name>
</gene>
<name>A0A2M6WA56_9BACT</name>
<evidence type="ECO:0000259" key="2">
    <source>
        <dbReference type="Pfam" id="PF04892"/>
    </source>
</evidence>
<dbReference type="EMBL" id="PFBP01000039">
    <property type="protein sequence ID" value="PIT89698.1"/>
    <property type="molecule type" value="Genomic_DNA"/>
</dbReference>
<evidence type="ECO:0000256" key="1">
    <source>
        <dbReference type="SAM" id="Phobius"/>
    </source>
</evidence>
<dbReference type="Proteomes" id="UP000231464">
    <property type="component" value="Unassembled WGS sequence"/>
</dbReference>
<dbReference type="InterPro" id="IPR006976">
    <property type="entry name" value="VanZ-like"/>
</dbReference>
<sequence length="119" mass="13511">MPKKFYTHYLPAIVWAIIIFILSSVPGNEYPSAVFDYSIIAHLIEYFVLAVLISRALGIKTKSQLFLAFFICALYGLSDELHQLAVPYRSSSLEDFLIDMAAIILGIVFYQLMAKLQTR</sequence>